<organism evidence="1">
    <name type="scientific">uncultured Caudovirales phage</name>
    <dbReference type="NCBI Taxonomy" id="2100421"/>
    <lineage>
        <taxon>Viruses</taxon>
        <taxon>Duplodnaviria</taxon>
        <taxon>Heunggongvirae</taxon>
        <taxon>Uroviricota</taxon>
        <taxon>Caudoviricetes</taxon>
        <taxon>Peduoviridae</taxon>
        <taxon>Maltschvirus</taxon>
        <taxon>Maltschvirus maltsch</taxon>
    </lineage>
</organism>
<dbReference type="EMBL" id="LR796188">
    <property type="protein sequence ID" value="CAB4125641.1"/>
    <property type="molecule type" value="Genomic_DNA"/>
</dbReference>
<proteinExistence type="predicted"/>
<name>A0A6J5KUI7_9CAUD</name>
<accession>A0A6J5KUI7</accession>
<sequence>MKKLIIKFIKFLAHKIGYDIALIRYTPGEIGLQGDVRLLKFVDTIKYMQHIRKVKNIG</sequence>
<evidence type="ECO:0000313" key="1">
    <source>
        <dbReference type="EMBL" id="CAB4125641.1"/>
    </source>
</evidence>
<gene>
    <name evidence="1" type="ORF">UFOVP54_190</name>
</gene>
<reference evidence="1" key="1">
    <citation type="submission" date="2020-04" db="EMBL/GenBank/DDBJ databases">
        <authorList>
            <person name="Chiriac C."/>
            <person name="Salcher M."/>
            <person name="Ghai R."/>
            <person name="Kavagutti S V."/>
        </authorList>
    </citation>
    <scope>NUCLEOTIDE SEQUENCE</scope>
</reference>
<protein>
    <submittedName>
        <fullName evidence="1">Uncharacterized protein</fullName>
    </submittedName>
</protein>